<evidence type="ECO:0000313" key="2">
    <source>
        <dbReference type="EMBL" id="KAL0839549.1"/>
    </source>
</evidence>
<evidence type="ECO:0000256" key="1">
    <source>
        <dbReference type="SAM" id="Coils"/>
    </source>
</evidence>
<accession>A0ABD0T857</accession>
<reference evidence="2 3" key="1">
    <citation type="submission" date="2024-06" db="EMBL/GenBank/DDBJ databases">
        <title>A chromosome-level genome assembly of beet webworm, Loxostege sticticalis.</title>
        <authorList>
            <person name="Zhang Y."/>
        </authorList>
    </citation>
    <scope>NUCLEOTIDE SEQUENCE [LARGE SCALE GENOMIC DNA]</scope>
    <source>
        <strain evidence="2">AQ028</strain>
        <tissue evidence="2">Male pupae</tissue>
    </source>
</reference>
<feature type="coiled-coil region" evidence="1">
    <location>
        <begin position="213"/>
        <end position="240"/>
    </location>
</feature>
<keyword evidence="1" id="KW-0175">Coiled coil</keyword>
<dbReference type="Proteomes" id="UP001549921">
    <property type="component" value="Unassembled WGS sequence"/>
</dbReference>
<comment type="caution">
    <text evidence="2">The sequence shown here is derived from an EMBL/GenBank/DDBJ whole genome shotgun (WGS) entry which is preliminary data.</text>
</comment>
<proteinExistence type="predicted"/>
<dbReference type="EMBL" id="JBEDNZ010000008">
    <property type="protein sequence ID" value="KAL0839549.1"/>
    <property type="molecule type" value="Genomic_DNA"/>
</dbReference>
<evidence type="ECO:0000313" key="3">
    <source>
        <dbReference type="Proteomes" id="UP001549921"/>
    </source>
</evidence>
<gene>
    <name evidence="2" type="ORF">ABMA28_016243</name>
</gene>
<name>A0ABD0T857_LOXSC</name>
<sequence>MSAEHKEVIISSDVRSEEISTNKMICALSAIALEMQKFHNGVPISCHNFGENQELCDKLSLCKSNLRLKNKQIKLLKENLRKACIVAKTIMSAKENETISLHNHINSARSECADLSQKYETSAEIIRNLSSENRLLRDKIDHLENFIELGYQELQKMRDGPTENIPIVMQLKEIMLSCGQYYADYCNEHDTCLKVEQKNRFLNNKINIIGNNMQGVIEELKNLRYLNAKLQKENSLLKNKLYKQIEDYSGTMTETHHFGQENKVQIKNLKCNASLQSIESGHSFDLSSHLSLVKNLLNNQDNMLKDLRNLSEKLSIT</sequence>
<organism evidence="2 3">
    <name type="scientific">Loxostege sticticalis</name>
    <name type="common">Beet webworm moth</name>
    <dbReference type="NCBI Taxonomy" id="481309"/>
    <lineage>
        <taxon>Eukaryota</taxon>
        <taxon>Metazoa</taxon>
        <taxon>Ecdysozoa</taxon>
        <taxon>Arthropoda</taxon>
        <taxon>Hexapoda</taxon>
        <taxon>Insecta</taxon>
        <taxon>Pterygota</taxon>
        <taxon>Neoptera</taxon>
        <taxon>Endopterygota</taxon>
        <taxon>Lepidoptera</taxon>
        <taxon>Glossata</taxon>
        <taxon>Ditrysia</taxon>
        <taxon>Pyraloidea</taxon>
        <taxon>Crambidae</taxon>
        <taxon>Pyraustinae</taxon>
        <taxon>Loxostege</taxon>
    </lineage>
</organism>
<dbReference type="AlphaFoldDB" id="A0ABD0T857"/>
<protein>
    <submittedName>
        <fullName evidence="2">Uncharacterized protein</fullName>
    </submittedName>
</protein>